<keyword evidence="3 8" id="KW-0812">Transmembrane</keyword>
<dbReference type="EMBL" id="AZBU02000005">
    <property type="protein sequence ID" value="TKR77330.1"/>
    <property type="molecule type" value="Genomic_DNA"/>
</dbReference>
<dbReference type="GO" id="GO:0060076">
    <property type="term" value="C:excitatory synapse"/>
    <property type="evidence" value="ECO:0007669"/>
    <property type="project" value="TreeGrafter"/>
</dbReference>
<sequence length="467" mass="51262">MTTEPKNPFFLTQKRWQIALAACLGMILTQGMRCNFPAAKIVMMESAKFNWTEHDIANFESSYFYGYGVSQIPAGLMATEFSPSKLFGFSVMLAGFCNIATAVAFQYNLSIAVILVQVVQGVAVGLTQPAIHGVLRAWAPPQERSELASAAFNGLYLGVMFGVALSASLSVFHWSTSFYFYGVLAVVWTFLWFCISASSPKKHRSITETELHYIVASMGEHSADHVKLSDVPWLGMITSIPVWTTVIVNLALNWNIYFFINQQLYYLNSVFDIATEQAGWIIAPSQLLQTAMVSVTAVLSDHLISSNKLSKNTIRKGFMTLGFLGQIICLVGLGTVAVNSYIAVLLMIMASGIIGCSFASFLVNQFDIAPFFAPIILGFDNTIGAVSGLNNYIIEPLVAQGESGWKTCFLIGAAVNVVGLLCFQFFGSVELQKWAKHGEDEIKKSKKDLQIDSGSPEETQEKHKEDV</sequence>
<dbReference type="Proteomes" id="UP000298663">
    <property type="component" value="Unassembled WGS sequence"/>
</dbReference>
<evidence type="ECO:0000256" key="3">
    <source>
        <dbReference type="ARBA" id="ARBA00022692"/>
    </source>
</evidence>
<name>A0A4U5N4N4_STECR</name>
<evidence type="ECO:0000256" key="2">
    <source>
        <dbReference type="ARBA" id="ARBA00022448"/>
    </source>
</evidence>
<evidence type="ECO:0000256" key="1">
    <source>
        <dbReference type="ARBA" id="ARBA00004141"/>
    </source>
</evidence>
<keyword evidence="4" id="KW-0769">Symport</keyword>
<dbReference type="GO" id="GO:0005313">
    <property type="term" value="F:L-glutamate transmembrane transporter activity"/>
    <property type="evidence" value="ECO:0007669"/>
    <property type="project" value="TreeGrafter"/>
</dbReference>
<evidence type="ECO:0000256" key="7">
    <source>
        <dbReference type="SAM" id="MobiDB-lite"/>
    </source>
</evidence>
<feature type="transmembrane region" description="Helical" evidence="8">
    <location>
        <begin position="178"/>
        <end position="195"/>
    </location>
</feature>
<protein>
    <recommendedName>
        <fullName evidence="9">Major facilitator superfamily (MFS) profile domain-containing protein</fullName>
    </recommendedName>
</protein>
<feature type="transmembrane region" description="Helical" evidence="8">
    <location>
        <begin position="233"/>
        <end position="260"/>
    </location>
</feature>
<dbReference type="STRING" id="34508.A0A4U5N4N4"/>
<dbReference type="InterPro" id="IPR011701">
    <property type="entry name" value="MFS"/>
</dbReference>
<dbReference type="GO" id="GO:0005326">
    <property type="term" value="F:neurotransmitter transmembrane transporter activity"/>
    <property type="evidence" value="ECO:0007669"/>
    <property type="project" value="TreeGrafter"/>
</dbReference>
<keyword evidence="5 8" id="KW-1133">Transmembrane helix</keyword>
<dbReference type="InterPro" id="IPR020846">
    <property type="entry name" value="MFS_dom"/>
</dbReference>
<feature type="transmembrane region" description="Helical" evidence="8">
    <location>
        <begin position="344"/>
        <end position="364"/>
    </location>
</feature>
<evidence type="ECO:0000256" key="8">
    <source>
        <dbReference type="SAM" id="Phobius"/>
    </source>
</evidence>
<feature type="transmembrane region" description="Helical" evidence="8">
    <location>
        <begin position="147"/>
        <end position="172"/>
    </location>
</feature>
<dbReference type="GO" id="GO:0035249">
    <property type="term" value="P:synaptic transmission, glutamatergic"/>
    <property type="evidence" value="ECO:0007669"/>
    <property type="project" value="TreeGrafter"/>
</dbReference>
<dbReference type="InterPro" id="IPR036259">
    <property type="entry name" value="MFS_trans_sf"/>
</dbReference>
<evidence type="ECO:0000256" key="5">
    <source>
        <dbReference type="ARBA" id="ARBA00022989"/>
    </source>
</evidence>
<dbReference type="OrthoDB" id="2985014at2759"/>
<proteinExistence type="predicted"/>
<dbReference type="Gene3D" id="1.20.1250.20">
    <property type="entry name" value="MFS general substrate transporter like domains"/>
    <property type="match status" value="2"/>
</dbReference>
<comment type="subcellular location">
    <subcellularLocation>
        <location evidence="1">Membrane</location>
        <topology evidence="1">Multi-pass membrane protein</topology>
    </subcellularLocation>
</comment>
<evidence type="ECO:0000313" key="10">
    <source>
        <dbReference type="EMBL" id="TKR77330.1"/>
    </source>
</evidence>
<comment type="caution">
    <text evidence="10">The sequence shown here is derived from an EMBL/GenBank/DDBJ whole genome shotgun (WGS) entry which is preliminary data.</text>
</comment>
<feature type="transmembrane region" description="Helical" evidence="8">
    <location>
        <begin position="320"/>
        <end position="338"/>
    </location>
</feature>
<dbReference type="AlphaFoldDB" id="A0A4U5N4N4"/>
<keyword evidence="2" id="KW-0813">Transport</keyword>
<feature type="transmembrane region" description="Helical" evidence="8">
    <location>
        <begin position="111"/>
        <end position="135"/>
    </location>
</feature>
<evidence type="ECO:0000256" key="6">
    <source>
        <dbReference type="ARBA" id="ARBA00023136"/>
    </source>
</evidence>
<accession>A0A4U5N4N4</accession>
<dbReference type="PANTHER" id="PTHR11662:SF206">
    <property type="entry name" value="MAJOR FACILITATOR SUPERFAMILY (MFS) PROFILE DOMAIN-CONTAINING PROTEIN-RELATED"/>
    <property type="match status" value="1"/>
</dbReference>
<keyword evidence="11" id="KW-1185">Reference proteome</keyword>
<feature type="transmembrane region" description="Helical" evidence="8">
    <location>
        <begin position="86"/>
        <end position="105"/>
    </location>
</feature>
<evidence type="ECO:0000313" key="11">
    <source>
        <dbReference type="Proteomes" id="UP000298663"/>
    </source>
</evidence>
<feature type="transmembrane region" description="Helical" evidence="8">
    <location>
        <begin position="409"/>
        <end position="427"/>
    </location>
</feature>
<dbReference type="GO" id="GO:0050803">
    <property type="term" value="P:regulation of synapse structure or activity"/>
    <property type="evidence" value="ECO:0007669"/>
    <property type="project" value="TreeGrafter"/>
</dbReference>
<dbReference type="PROSITE" id="PS50850">
    <property type="entry name" value="MFS"/>
    <property type="match status" value="1"/>
</dbReference>
<reference evidence="10 11" key="1">
    <citation type="journal article" date="2015" name="Genome Biol.">
        <title>Comparative genomics of Steinernema reveals deeply conserved gene regulatory networks.</title>
        <authorList>
            <person name="Dillman A.R."/>
            <person name="Macchietto M."/>
            <person name="Porter C.F."/>
            <person name="Rogers A."/>
            <person name="Williams B."/>
            <person name="Antoshechkin I."/>
            <person name="Lee M.M."/>
            <person name="Goodwin Z."/>
            <person name="Lu X."/>
            <person name="Lewis E.E."/>
            <person name="Goodrich-Blair H."/>
            <person name="Stock S.P."/>
            <person name="Adams B.J."/>
            <person name="Sternberg P.W."/>
            <person name="Mortazavi A."/>
        </authorList>
    </citation>
    <scope>NUCLEOTIDE SEQUENCE [LARGE SCALE GENOMIC DNA]</scope>
    <source>
        <strain evidence="10 11">ALL</strain>
    </source>
</reference>
<dbReference type="GO" id="GO:0015293">
    <property type="term" value="F:symporter activity"/>
    <property type="evidence" value="ECO:0007669"/>
    <property type="project" value="UniProtKB-KW"/>
</dbReference>
<dbReference type="FunFam" id="1.20.1250.20:FF:000003">
    <property type="entry name" value="Solute carrier family 17 member 3"/>
    <property type="match status" value="1"/>
</dbReference>
<dbReference type="InterPro" id="IPR050382">
    <property type="entry name" value="MFS_Na/Anion_cotransporter"/>
</dbReference>
<evidence type="ECO:0000259" key="9">
    <source>
        <dbReference type="PROSITE" id="PS50850"/>
    </source>
</evidence>
<feature type="domain" description="Major facilitator superfamily (MFS) profile" evidence="9">
    <location>
        <begin position="18"/>
        <end position="431"/>
    </location>
</feature>
<dbReference type="SUPFAM" id="SSF103473">
    <property type="entry name" value="MFS general substrate transporter"/>
    <property type="match status" value="1"/>
</dbReference>
<dbReference type="GO" id="GO:0098700">
    <property type="term" value="P:neurotransmitter loading into synaptic vesicle"/>
    <property type="evidence" value="ECO:0007669"/>
    <property type="project" value="TreeGrafter"/>
</dbReference>
<feature type="transmembrane region" description="Helical" evidence="8">
    <location>
        <begin position="371"/>
        <end position="389"/>
    </location>
</feature>
<dbReference type="Pfam" id="PF07690">
    <property type="entry name" value="MFS_1"/>
    <property type="match status" value="1"/>
</dbReference>
<reference evidence="10 11" key="2">
    <citation type="journal article" date="2019" name="G3 (Bethesda)">
        <title>Hybrid Assembly of the Genome of the Entomopathogenic Nematode Steinernema carpocapsae Identifies the X-Chromosome.</title>
        <authorList>
            <person name="Serra L."/>
            <person name="Macchietto M."/>
            <person name="Macias-Munoz A."/>
            <person name="McGill C.J."/>
            <person name="Rodriguez I.M."/>
            <person name="Rodriguez B."/>
            <person name="Murad R."/>
            <person name="Mortazavi A."/>
        </authorList>
    </citation>
    <scope>NUCLEOTIDE SEQUENCE [LARGE SCALE GENOMIC DNA]</scope>
    <source>
        <strain evidence="10 11">ALL</strain>
    </source>
</reference>
<feature type="compositionally biased region" description="Basic and acidic residues" evidence="7">
    <location>
        <begin position="440"/>
        <end position="450"/>
    </location>
</feature>
<dbReference type="PANTHER" id="PTHR11662">
    <property type="entry name" value="SOLUTE CARRIER FAMILY 17"/>
    <property type="match status" value="1"/>
</dbReference>
<feature type="region of interest" description="Disordered" evidence="7">
    <location>
        <begin position="440"/>
        <end position="467"/>
    </location>
</feature>
<dbReference type="GO" id="GO:0030672">
    <property type="term" value="C:synaptic vesicle membrane"/>
    <property type="evidence" value="ECO:0007669"/>
    <property type="project" value="TreeGrafter"/>
</dbReference>
<gene>
    <name evidence="10" type="ORF">L596_018325</name>
</gene>
<evidence type="ECO:0000256" key="4">
    <source>
        <dbReference type="ARBA" id="ARBA00022847"/>
    </source>
</evidence>
<organism evidence="10 11">
    <name type="scientific">Steinernema carpocapsae</name>
    <name type="common">Entomopathogenic nematode</name>
    <dbReference type="NCBI Taxonomy" id="34508"/>
    <lineage>
        <taxon>Eukaryota</taxon>
        <taxon>Metazoa</taxon>
        <taxon>Ecdysozoa</taxon>
        <taxon>Nematoda</taxon>
        <taxon>Chromadorea</taxon>
        <taxon>Rhabditida</taxon>
        <taxon>Tylenchina</taxon>
        <taxon>Panagrolaimomorpha</taxon>
        <taxon>Strongyloidoidea</taxon>
        <taxon>Steinernematidae</taxon>
        <taxon>Steinernema</taxon>
    </lineage>
</organism>
<keyword evidence="6 8" id="KW-0472">Membrane</keyword>